<dbReference type="AlphaFoldDB" id="A0A7W5C9Q4"/>
<evidence type="ECO:0000313" key="2">
    <source>
        <dbReference type="EMBL" id="MBB3153592.1"/>
    </source>
</evidence>
<comment type="caution">
    <text evidence="2">The sequence shown here is derived from an EMBL/GenBank/DDBJ whole genome shotgun (WGS) entry which is preliminary data.</text>
</comment>
<feature type="domain" description="Aminoacyl-transfer RNA synthetases class-II family profile" evidence="1">
    <location>
        <begin position="50"/>
        <end position="221"/>
    </location>
</feature>
<dbReference type="InterPro" id="IPR045864">
    <property type="entry name" value="aa-tRNA-synth_II/BPL/LPL"/>
</dbReference>
<protein>
    <recommendedName>
        <fullName evidence="1">Aminoacyl-transfer RNA synthetases class-II family profile domain-containing protein</fullName>
    </recommendedName>
</protein>
<evidence type="ECO:0000313" key="3">
    <source>
        <dbReference type="Proteomes" id="UP000518605"/>
    </source>
</evidence>
<organism evidence="2 3">
    <name type="scientific">Paenibacillus endophyticus</name>
    <dbReference type="NCBI Taxonomy" id="1294268"/>
    <lineage>
        <taxon>Bacteria</taxon>
        <taxon>Bacillati</taxon>
        <taxon>Bacillota</taxon>
        <taxon>Bacilli</taxon>
        <taxon>Bacillales</taxon>
        <taxon>Paenibacillaceae</taxon>
        <taxon>Paenibacillus</taxon>
    </lineage>
</organism>
<dbReference type="GO" id="GO:0016740">
    <property type="term" value="F:transferase activity"/>
    <property type="evidence" value="ECO:0007669"/>
    <property type="project" value="UniProtKB-ARBA"/>
</dbReference>
<proteinExistence type="predicted"/>
<dbReference type="EMBL" id="JACHXW010000011">
    <property type="protein sequence ID" value="MBB3153592.1"/>
    <property type="molecule type" value="Genomic_DNA"/>
</dbReference>
<dbReference type="GO" id="GO:0140096">
    <property type="term" value="F:catalytic activity, acting on a protein"/>
    <property type="evidence" value="ECO:0007669"/>
    <property type="project" value="UniProtKB-ARBA"/>
</dbReference>
<keyword evidence="3" id="KW-1185">Reference proteome</keyword>
<dbReference type="InterPro" id="IPR006195">
    <property type="entry name" value="aa-tRNA-synth_II"/>
</dbReference>
<accession>A0A7W5C9Q4</accession>
<dbReference type="Proteomes" id="UP000518605">
    <property type="component" value="Unassembled WGS sequence"/>
</dbReference>
<evidence type="ECO:0000259" key="1">
    <source>
        <dbReference type="PROSITE" id="PS50862"/>
    </source>
</evidence>
<sequence length="225" mass="25309">MVGEFPHRYDTLREVKTAADPAALARQSRHALAPAVCFHCYAELSGQVLDGPVRLTAMGNCFRHEAEWRVGNHRLTEFGMREVVFVGDTDFVEEERSWWMQEIWSLFVELGLHGSLTTANDPFYFSEDALKIQHQKMASMKYELLAETLGRSTFSIASFNHMGDSLCKPFDVKGPAGLPWSSGCVAFGIDRWAFALLAEYGAWDEWPSAVKDRLHGRAMMPATQG</sequence>
<dbReference type="Gene3D" id="3.30.930.10">
    <property type="entry name" value="Bira Bifunctional Protein, Domain 2"/>
    <property type="match status" value="1"/>
</dbReference>
<dbReference type="SUPFAM" id="SSF55681">
    <property type="entry name" value="Class II aaRS and biotin synthetases"/>
    <property type="match status" value="1"/>
</dbReference>
<name>A0A7W5C9Q4_9BACL</name>
<gene>
    <name evidence="2" type="ORF">FHS16_003667</name>
</gene>
<reference evidence="2 3" key="1">
    <citation type="submission" date="2020-08" db="EMBL/GenBank/DDBJ databases">
        <title>Genomic Encyclopedia of Type Strains, Phase III (KMG-III): the genomes of soil and plant-associated and newly described type strains.</title>
        <authorList>
            <person name="Whitman W."/>
        </authorList>
    </citation>
    <scope>NUCLEOTIDE SEQUENCE [LARGE SCALE GENOMIC DNA]</scope>
    <source>
        <strain evidence="2 3">CECT 8234</strain>
    </source>
</reference>
<dbReference type="PROSITE" id="PS50862">
    <property type="entry name" value="AA_TRNA_LIGASE_II"/>
    <property type="match status" value="1"/>
</dbReference>